<protein>
    <submittedName>
        <fullName evidence="5">Hemolysin</fullName>
    </submittedName>
</protein>
<dbReference type="KEGG" id="hbl:XJ32_07610"/>
<evidence type="ECO:0000256" key="1">
    <source>
        <dbReference type="ARBA" id="ARBA00022884"/>
    </source>
</evidence>
<organism evidence="5 6">
    <name type="scientific">Helicobacter bilis</name>
    <dbReference type="NCBI Taxonomy" id="37372"/>
    <lineage>
        <taxon>Bacteria</taxon>
        <taxon>Pseudomonadati</taxon>
        <taxon>Campylobacterota</taxon>
        <taxon>Epsilonproteobacteria</taxon>
        <taxon>Campylobacterales</taxon>
        <taxon>Helicobacteraceae</taxon>
        <taxon>Helicobacter</taxon>
    </lineage>
</organism>
<dbReference type="GO" id="GO:0032259">
    <property type="term" value="P:methylation"/>
    <property type="evidence" value="ECO:0007669"/>
    <property type="project" value="InterPro"/>
</dbReference>
<dbReference type="GO" id="GO:0003723">
    <property type="term" value="F:RNA binding"/>
    <property type="evidence" value="ECO:0007669"/>
    <property type="project" value="UniProtKB-KW"/>
</dbReference>
<dbReference type="Gene3D" id="3.10.290.10">
    <property type="entry name" value="RNA-binding S4 domain"/>
    <property type="match status" value="1"/>
</dbReference>
<dbReference type="PANTHER" id="PTHR32319:SF0">
    <property type="entry name" value="BACTERIAL HEMOLYSIN-LIKE PROTEIN"/>
    <property type="match status" value="1"/>
</dbReference>
<feature type="domain" description="RNA-binding S4" evidence="4">
    <location>
        <begin position="1"/>
        <end position="61"/>
    </location>
</feature>
<dbReference type="RefSeq" id="WP_077388898.1">
    <property type="nucleotide sequence ID" value="NZ_CP019645.1"/>
</dbReference>
<dbReference type="InterPro" id="IPR002877">
    <property type="entry name" value="RNA_MeTrfase_FtsJ_dom"/>
</dbReference>
<dbReference type="Pfam" id="PF01479">
    <property type="entry name" value="S4"/>
    <property type="match status" value="1"/>
</dbReference>
<name>A0A1Q2LHZ1_9HELI</name>
<accession>A0A1Q2LHZ1</accession>
<gene>
    <name evidence="5" type="ORF">XJ32_07610</name>
</gene>
<sequence>MRLDCFITQKYTHITRQKALELIKQAQVSVNGKIILKPAFNISDTDSISIKQDFFIESEIFCSRAALKLQRFLHNTESSVYYSAFYNPLLLTKENSFLSHFTKDLVIWQKAHDSIKHNMESSLKIYITTSLKEILPLLIKDSIILDVGASAGGFSQVLLTYKPKLIVAQDIGSLQLDSNLSKRDEIVSIENVDIRIFSQDFHIYKEKILERIKDSKHRALKENLFDFLVCDVSFISLENILESLLNLSKTMLLLYKPQYEVGIQAKRNKKGVIKDTKIILACLESFLALLKAKNALYIFVEKSLLAGKEGNEEFFIFCQF</sequence>
<dbReference type="SUPFAM" id="SSF55174">
    <property type="entry name" value="Alpha-L RNA-binding motif"/>
    <property type="match status" value="1"/>
</dbReference>
<dbReference type="PROSITE" id="PS50889">
    <property type="entry name" value="S4"/>
    <property type="match status" value="1"/>
</dbReference>
<reference evidence="5 6" key="1">
    <citation type="submission" date="2017-02" db="EMBL/GenBank/DDBJ databases">
        <title>Whole genome sequencing of Helicobacter bilis strain AAQJH.</title>
        <authorList>
            <person name="Conlan S."/>
            <person name="Thomas P.J."/>
            <person name="Mullikin J."/>
            <person name="Palmore T.N."/>
            <person name="Frank K.M."/>
            <person name="Segre J.A."/>
        </authorList>
    </citation>
    <scope>NUCLEOTIDE SEQUENCE [LARGE SCALE GENOMIC DNA]</scope>
    <source>
        <strain evidence="5 6">AAQJH</strain>
    </source>
</reference>
<dbReference type="InterPro" id="IPR047048">
    <property type="entry name" value="TlyA"/>
</dbReference>
<evidence type="ECO:0000313" key="5">
    <source>
        <dbReference type="EMBL" id="AQQ59975.1"/>
    </source>
</evidence>
<evidence type="ECO:0000259" key="4">
    <source>
        <dbReference type="SMART" id="SM00363"/>
    </source>
</evidence>
<evidence type="ECO:0000313" key="6">
    <source>
        <dbReference type="Proteomes" id="UP000188298"/>
    </source>
</evidence>
<keyword evidence="1 3" id="KW-0694">RNA-binding</keyword>
<dbReference type="Gene3D" id="3.40.50.150">
    <property type="entry name" value="Vaccinia Virus protein VP39"/>
    <property type="match status" value="1"/>
</dbReference>
<dbReference type="GO" id="GO:0008168">
    <property type="term" value="F:methyltransferase activity"/>
    <property type="evidence" value="ECO:0007669"/>
    <property type="project" value="InterPro"/>
</dbReference>
<dbReference type="EMBL" id="CP019645">
    <property type="protein sequence ID" value="AQQ59975.1"/>
    <property type="molecule type" value="Genomic_DNA"/>
</dbReference>
<comment type="similarity">
    <text evidence="2">Belongs to the TlyA family.</text>
</comment>
<dbReference type="AlphaFoldDB" id="A0A1Q2LHZ1"/>
<proteinExistence type="inferred from homology"/>
<dbReference type="InterPro" id="IPR029063">
    <property type="entry name" value="SAM-dependent_MTases_sf"/>
</dbReference>
<dbReference type="PANTHER" id="PTHR32319">
    <property type="entry name" value="BACTERIAL HEMOLYSIN-LIKE PROTEIN"/>
    <property type="match status" value="1"/>
</dbReference>
<dbReference type="InterPro" id="IPR002942">
    <property type="entry name" value="S4_RNA-bd"/>
</dbReference>
<dbReference type="CDD" id="cd02440">
    <property type="entry name" value="AdoMet_MTases"/>
    <property type="match status" value="1"/>
</dbReference>
<dbReference type="InterPro" id="IPR036986">
    <property type="entry name" value="S4_RNA-bd_sf"/>
</dbReference>
<dbReference type="SMART" id="SM00363">
    <property type="entry name" value="S4"/>
    <property type="match status" value="1"/>
</dbReference>
<dbReference type="CDD" id="cd00165">
    <property type="entry name" value="S4"/>
    <property type="match status" value="1"/>
</dbReference>
<dbReference type="Pfam" id="PF01728">
    <property type="entry name" value="FtsJ"/>
    <property type="match status" value="1"/>
</dbReference>
<dbReference type="SUPFAM" id="SSF53335">
    <property type="entry name" value="S-adenosyl-L-methionine-dependent methyltransferases"/>
    <property type="match status" value="1"/>
</dbReference>
<dbReference type="Proteomes" id="UP000188298">
    <property type="component" value="Chromosome"/>
</dbReference>
<evidence type="ECO:0000256" key="3">
    <source>
        <dbReference type="PROSITE-ProRule" id="PRU00182"/>
    </source>
</evidence>
<evidence type="ECO:0000256" key="2">
    <source>
        <dbReference type="ARBA" id="ARBA00029460"/>
    </source>
</evidence>